<dbReference type="Pfam" id="PF08268">
    <property type="entry name" value="FBA_3"/>
    <property type="match status" value="1"/>
</dbReference>
<evidence type="ECO:0000313" key="2">
    <source>
        <dbReference type="EMBL" id="ESQ32451.1"/>
    </source>
</evidence>
<keyword evidence="3" id="KW-1185">Reference proteome</keyword>
<dbReference type="eggNOG" id="ENOG502R2DH">
    <property type="taxonomic scope" value="Eukaryota"/>
</dbReference>
<gene>
    <name evidence="2" type="ORF">EUTSA_v10005398mg</name>
</gene>
<dbReference type="InterPro" id="IPR017451">
    <property type="entry name" value="F-box-assoc_interact_dom"/>
</dbReference>
<dbReference type="NCBIfam" id="TIGR01640">
    <property type="entry name" value="F_box_assoc_1"/>
    <property type="match status" value="1"/>
</dbReference>
<dbReference type="EMBL" id="KI517748">
    <property type="protein sequence ID" value="ESQ32451.1"/>
    <property type="molecule type" value="Genomic_DNA"/>
</dbReference>
<evidence type="ECO:0000313" key="3">
    <source>
        <dbReference type="Proteomes" id="UP000030689"/>
    </source>
</evidence>
<reference evidence="2 3" key="1">
    <citation type="journal article" date="2013" name="Front. Plant Sci.">
        <title>The Reference Genome of the Halophytic Plant Eutrema salsugineum.</title>
        <authorList>
            <person name="Yang R."/>
            <person name="Jarvis D.E."/>
            <person name="Chen H."/>
            <person name="Beilstein M.A."/>
            <person name="Grimwood J."/>
            <person name="Jenkins J."/>
            <person name="Shu S."/>
            <person name="Prochnik S."/>
            <person name="Xin M."/>
            <person name="Ma C."/>
            <person name="Schmutz J."/>
            <person name="Wing R.A."/>
            <person name="Mitchell-Olds T."/>
            <person name="Schumaker K.S."/>
            <person name="Wang X."/>
        </authorList>
    </citation>
    <scope>NUCLEOTIDE SEQUENCE [LARGE SCALE GENOMIC DNA]</scope>
</reference>
<accession>V4MLV1</accession>
<dbReference type="PANTHER" id="PTHR31111:SF136">
    <property type="entry name" value="F-BOX ASSOCIATED DOMAIN-CONTAINING PROTEIN"/>
    <property type="match status" value="1"/>
</dbReference>
<sequence>MEILKKIPGKEALICRCVSKTFLSMIDSRCVVCAYDEPPSLLAYGFQSEAVFFKLWMCKTSLMKEDSDHHEANNVVLKVEDRSLWNYPCMERPLNDIPPISSNGLILTRCGSDTYVFNPVGKEAMKIPCQEHDNACKQPLGFGYDLKGKTHKIISVWETPELKLVAQVFSLRETDYNWRSLDISSSFSSSALPFGHVSFSSSTVTIHGYVYWTATISKGSQAVCSCGRYAYESLVENENWTKHMVLCFNLEMETFEWFSHPALIHGGLVQLFHLTDLQGTLAMVDFSSEECVETKVKNFCRGHEWSTRRLHMVGAWKEGLRVRIWQSTVCVYLNFKTQRMEYIGFEDEIQELISRDFIVIICARPLAGARIRGRLHYMVTRADNLFYEFRYLYDSLKTPFDELIGFRIRKTRLEKHELAKFPRRTWVFE</sequence>
<dbReference type="KEGG" id="eus:EUTSA_v10005398mg"/>
<evidence type="ECO:0000259" key="1">
    <source>
        <dbReference type="Pfam" id="PF08268"/>
    </source>
</evidence>
<dbReference type="OMA" id="VENENWT"/>
<organism evidence="2 3">
    <name type="scientific">Eutrema salsugineum</name>
    <name type="common">Saltwater cress</name>
    <name type="synonym">Sisymbrium salsugineum</name>
    <dbReference type="NCBI Taxonomy" id="72664"/>
    <lineage>
        <taxon>Eukaryota</taxon>
        <taxon>Viridiplantae</taxon>
        <taxon>Streptophyta</taxon>
        <taxon>Embryophyta</taxon>
        <taxon>Tracheophyta</taxon>
        <taxon>Spermatophyta</taxon>
        <taxon>Magnoliopsida</taxon>
        <taxon>eudicotyledons</taxon>
        <taxon>Gunneridae</taxon>
        <taxon>Pentapetalae</taxon>
        <taxon>rosids</taxon>
        <taxon>malvids</taxon>
        <taxon>Brassicales</taxon>
        <taxon>Brassicaceae</taxon>
        <taxon>Eutremeae</taxon>
        <taxon>Eutrema</taxon>
    </lineage>
</organism>
<dbReference type="Proteomes" id="UP000030689">
    <property type="component" value="Unassembled WGS sequence"/>
</dbReference>
<dbReference type="PANTHER" id="PTHR31111">
    <property type="entry name" value="BNAA05G37150D PROTEIN-RELATED"/>
    <property type="match status" value="1"/>
</dbReference>
<dbReference type="InterPro" id="IPR013187">
    <property type="entry name" value="F-box-assoc_dom_typ3"/>
</dbReference>
<proteinExistence type="predicted"/>
<dbReference type="AlphaFoldDB" id="V4MLV1"/>
<feature type="domain" description="F-box associated beta-propeller type 3" evidence="1">
    <location>
        <begin position="100"/>
        <end position="318"/>
    </location>
</feature>
<protein>
    <recommendedName>
        <fullName evidence="1">F-box associated beta-propeller type 3 domain-containing protein</fullName>
    </recommendedName>
</protein>
<name>V4MLV1_EUTSA</name>
<dbReference type="Gramene" id="ESQ32451">
    <property type="protein sequence ID" value="ESQ32451"/>
    <property type="gene ID" value="EUTSA_v10005398mg"/>
</dbReference>